<protein>
    <submittedName>
        <fullName evidence="4">SDR family oxidoreductase</fullName>
    </submittedName>
</protein>
<keyword evidence="2" id="KW-0560">Oxidoreductase</keyword>
<keyword evidence="5" id="KW-1185">Reference proteome</keyword>
<evidence type="ECO:0000256" key="2">
    <source>
        <dbReference type="ARBA" id="ARBA00023002"/>
    </source>
</evidence>
<comment type="similarity">
    <text evidence="1">Belongs to the short-chain dehydrogenases/reductases (SDR) family.</text>
</comment>
<proteinExistence type="inferred from homology"/>
<gene>
    <name evidence="4" type="ORF">ETD86_24440</name>
</gene>
<evidence type="ECO:0000313" key="4">
    <source>
        <dbReference type="EMBL" id="TMR16720.1"/>
    </source>
</evidence>
<dbReference type="Gene3D" id="3.40.50.720">
    <property type="entry name" value="NAD(P)-binding Rossmann-like Domain"/>
    <property type="match status" value="1"/>
</dbReference>
<dbReference type="GO" id="GO:0016491">
    <property type="term" value="F:oxidoreductase activity"/>
    <property type="evidence" value="ECO:0007669"/>
    <property type="project" value="UniProtKB-KW"/>
</dbReference>
<dbReference type="PRINTS" id="PR00080">
    <property type="entry name" value="SDRFAMILY"/>
</dbReference>
<dbReference type="PROSITE" id="PS00061">
    <property type="entry name" value="ADH_SHORT"/>
    <property type="match status" value="1"/>
</dbReference>
<evidence type="ECO:0000313" key="5">
    <source>
        <dbReference type="Proteomes" id="UP000309128"/>
    </source>
</evidence>
<dbReference type="SMART" id="SM00822">
    <property type="entry name" value="PKS_KR"/>
    <property type="match status" value="1"/>
</dbReference>
<dbReference type="SUPFAM" id="SSF51735">
    <property type="entry name" value="NAD(P)-binding Rossmann-fold domains"/>
    <property type="match status" value="1"/>
</dbReference>
<dbReference type="InterPro" id="IPR036291">
    <property type="entry name" value="NAD(P)-bd_dom_sf"/>
</dbReference>
<dbReference type="InterPro" id="IPR002347">
    <property type="entry name" value="SDR_fam"/>
</dbReference>
<dbReference type="Pfam" id="PF13561">
    <property type="entry name" value="adh_short_C2"/>
    <property type="match status" value="1"/>
</dbReference>
<accession>A0A5S4FE83</accession>
<dbReference type="PRINTS" id="PR00081">
    <property type="entry name" value="GDHRDH"/>
</dbReference>
<dbReference type="Proteomes" id="UP000309128">
    <property type="component" value="Unassembled WGS sequence"/>
</dbReference>
<evidence type="ECO:0000256" key="1">
    <source>
        <dbReference type="ARBA" id="ARBA00006484"/>
    </source>
</evidence>
<evidence type="ECO:0000259" key="3">
    <source>
        <dbReference type="SMART" id="SM00822"/>
    </source>
</evidence>
<dbReference type="AlphaFoldDB" id="A0A5S4FE83"/>
<dbReference type="InterPro" id="IPR057326">
    <property type="entry name" value="KR_dom"/>
</dbReference>
<dbReference type="PANTHER" id="PTHR43639:SF1">
    <property type="entry name" value="SHORT-CHAIN DEHYDROGENASE_REDUCTASE FAMILY PROTEIN"/>
    <property type="match status" value="1"/>
</dbReference>
<dbReference type="OrthoDB" id="3571370at2"/>
<dbReference type="FunFam" id="3.40.50.720:FF:000084">
    <property type="entry name" value="Short-chain dehydrogenase reductase"/>
    <property type="match status" value="1"/>
</dbReference>
<dbReference type="EMBL" id="VCKY01000085">
    <property type="protein sequence ID" value="TMR16720.1"/>
    <property type="molecule type" value="Genomic_DNA"/>
</dbReference>
<organism evidence="4 5">
    <name type="scientific">Nonomuraea turkmeniaca</name>
    <dbReference type="NCBI Taxonomy" id="103838"/>
    <lineage>
        <taxon>Bacteria</taxon>
        <taxon>Bacillati</taxon>
        <taxon>Actinomycetota</taxon>
        <taxon>Actinomycetes</taxon>
        <taxon>Streptosporangiales</taxon>
        <taxon>Streptosporangiaceae</taxon>
        <taxon>Nonomuraea</taxon>
    </lineage>
</organism>
<dbReference type="PANTHER" id="PTHR43639">
    <property type="entry name" value="OXIDOREDUCTASE, SHORT-CHAIN DEHYDROGENASE/REDUCTASE FAMILY (AFU_ORTHOLOGUE AFUA_5G02870)"/>
    <property type="match status" value="1"/>
</dbReference>
<comment type="caution">
    <text evidence="4">The sequence shown here is derived from an EMBL/GenBank/DDBJ whole genome shotgun (WGS) entry which is preliminary data.</text>
</comment>
<name>A0A5S4FE83_9ACTN</name>
<dbReference type="InterPro" id="IPR020904">
    <property type="entry name" value="Sc_DH/Rdtase_CS"/>
</dbReference>
<reference evidence="4 5" key="1">
    <citation type="submission" date="2019-05" db="EMBL/GenBank/DDBJ databases">
        <title>Draft genome sequence of Nonomuraea turkmeniaca DSM 43926.</title>
        <authorList>
            <person name="Saricaoglu S."/>
            <person name="Isik K."/>
        </authorList>
    </citation>
    <scope>NUCLEOTIDE SEQUENCE [LARGE SCALE GENOMIC DNA]</scope>
    <source>
        <strain evidence="4 5">DSM 43926</strain>
    </source>
</reference>
<feature type="domain" description="Ketoreductase" evidence="3">
    <location>
        <begin position="3"/>
        <end position="183"/>
    </location>
</feature>
<dbReference type="RefSeq" id="WP_138668490.1">
    <property type="nucleotide sequence ID" value="NZ_VCKY01000085.1"/>
</dbReference>
<sequence>MHAAAVVTGGSRGIGRAVVERLAGDGATVVFSYVADDRAARQVEEACGGRATAVRADAADPGQVERLFATADEVFAAQTAGPLSVLVNSAGVIDHTPIDELTTEVFERVMAVNVRGAFFAVQAAARRMADGGRIVTVSSTGTAWPSAGESVYAASKAAIEQLTRVASRELGRRGITVNAVSPGPTETDMLRASVPPETAASVAHMTALGRVGTPADIAAVVALLVSPDAAWLTGQNLTADGGLV</sequence>